<proteinExistence type="predicted"/>
<accession>A0A7H4MP87</accession>
<dbReference type="InterPro" id="IPR054612">
    <property type="entry name" value="Phage_capsid-like_C"/>
</dbReference>
<gene>
    <name evidence="4" type="ORF">NCTC9177_06068</name>
</gene>
<reference evidence="4 5" key="1">
    <citation type="submission" date="2018-06" db="EMBL/GenBank/DDBJ databases">
        <authorList>
            <consortium name="Pathogen Informatics"/>
            <person name="Doyle S."/>
        </authorList>
    </citation>
    <scope>NUCLEOTIDE SEQUENCE [LARGE SCALE GENOMIC DNA]</scope>
    <source>
        <strain evidence="4 5">NCTC9177</strain>
    </source>
</reference>
<evidence type="ECO:0000313" key="5">
    <source>
        <dbReference type="Proteomes" id="UP000254545"/>
    </source>
</evidence>
<organism evidence="4 5">
    <name type="scientific">Klebsiella variicola</name>
    <dbReference type="NCBI Taxonomy" id="244366"/>
    <lineage>
        <taxon>Bacteria</taxon>
        <taxon>Pseudomonadati</taxon>
        <taxon>Pseudomonadota</taxon>
        <taxon>Gammaproteobacteria</taxon>
        <taxon>Enterobacterales</taxon>
        <taxon>Enterobacteriaceae</taxon>
        <taxon>Klebsiella/Raoultella group</taxon>
        <taxon>Klebsiella</taxon>
        <taxon>Klebsiella pneumoniae complex</taxon>
    </lineage>
</organism>
<protein>
    <submittedName>
        <fullName evidence="4">Phage major capsid protein</fullName>
    </submittedName>
</protein>
<feature type="domain" description="Phage capsid-like C-terminal" evidence="3">
    <location>
        <begin position="76"/>
        <end position="341"/>
    </location>
</feature>
<feature type="region of interest" description="Disordered" evidence="2">
    <location>
        <begin position="1"/>
        <end position="27"/>
    </location>
</feature>
<dbReference type="Proteomes" id="UP000254545">
    <property type="component" value="Unassembled WGS sequence"/>
</dbReference>
<comment type="caution">
    <text evidence="4">The sequence shown here is derived from an EMBL/GenBank/DDBJ whole genome shotgun (WGS) entry which is preliminary data.</text>
</comment>
<evidence type="ECO:0000256" key="1">
    <source>
        <dbReference type="ARBA" id="ARBA00004328"/>
    </source>
</evidence>
<dbReference type="NCBIfam" id="TIGR01554">
    <property type="entry name" value="major_cap_HK97"/>
    <property type="match status" value="1"/>
</dbReference>
<dbReference type="Gene3D" id="3.30.2400.10">
    <property type="entry name" value="Major capsid protein gp5"/>
    <property type="match status" value="1"/>
</dbReference>
<dbReference type="EMBL" id="UGKR01000003">
    <property type="protein sequence ID" value="STS92137.1"/>
    <property type="molecule type" value="Genomic_DNA"/>
</dbReference>
<feature type="compositionally biased region" description="Basic and acidic residues" evidence="2">
    <location>
        <begin position="1"/>
        <end position="20"/>
    </location>
</feature>
<dbReference type="AlphaFoldDB" id="A0A7H4MP87"/>
<dbReference type="InterPro" id="IPR024455">
    <property type="entry name" value="Phage_capsid"/>
</dbReference>
<dbReference type="Pfam" id="PF05065">
    <property type="entry name" value="Phage_capsid"/>
    <property type="match status" value="1"/>
</dbReference>
<evidence type="ECO:0000256" key="2">
    <source>
        <dbReference type="SAM" id="MobiDB-lite"/>
    </source>
</evidence>
<name>A0A7H4MP87_KLEVA</name>
<evidence type="ECO:0000313" key="4">
    <source>
        <dbReference type="EMBL" id="STS92137.1"/>
    </source>
</evidence>
<dbReference type="SUPFAM" id="SSF56563">
    <property type="entry name" value="Major capsid protein gp5"/>
    <property type="match status" value="1"/>
</dbReference>
<comment type="subcellular location">
    <subcellularLocation>
        <location evidence="1">Virion</location>
    </subcellularLocation>
</comment>
<evidence type="ECO:0000259" key="3">
    <source>
        <dbReference type="Pfam" id="PF05065"/>
    </source>
</evidence>
<sequence>MNELKERLTELEQKGARRPIDAPAQRKSLGDLVVESEEFKGMDSSARKSIRVKLEQKDIMNVPATTGTGVSPTNSLVVSDRVQGIIAPPERTLTIRNLLIPGTTASNGIEFVQETGFTNNAAAVAEGALKPKSDIRFDLKSAPVRTIAHYFKASRQILDDAPGLASYINGRAQYGLRFKEEQQLLSGDGTGANILGILPQATEFAPALTLSNATPIDRLRLAVLQAVLAEYPASGFVLNPIDWAGIELTKDNEGRYIIAQPVNGGVPRIWGLPVVETQAMAQNNFLTGAFNMAAQIFDRMDIEVLLSTENEDDFIKNMVTIRAEERLALAVYRPEAFVTGTVTASGG</sequence>
<dbReference type="Gene3D" id="3.30.2320.10">
    <property type="entry name" value="hypothetical protein PF0899 domain"/>
    <property type="match status" value="1"/>
</dbReference>